<evidence type="ECO:0000313" key="2">
    <source>
        <dbReference type="EMBL" id="OZI68677.1"/>
    </source>
</evidence>
<name>A0A261SSX3_9BORD</name>
<dbReference type="AlphaFoldDB" id="A0A261SSX3"/>
<evidence type="ECO:0000313" key="3">
    <source>
        <dbReference type="Proteomes" id="UP000216354"/>
    </source>
</evidence>
<dbReference type="EMBL" id="NEVL01000001">
    <property type="protein sequence ID" value="OZI40484.1"/>
    <property type="molecule type" value="Genomic_DNA"/>
</dbReference>
<dbReference type="Pfam" id="PF11162">
    <property type="entry name" value="DUF2946"/>
    <property type="match status" value="1"/>
</dbReference>
<sequence length="134" mass="13564">MPKPRCPSREHGSLTWRILVCLALCAFLLRAAVPAGFMAAPAASHVMLALCDGAGPMRITLEKPGTPANDTHAAAQHCVFGSVAAHAVLPLAGLAPVPGALVAFSVLPLPPQRALPALPAQGPPLGPRAPPALA</sequence>
<keyword evidence="3" id="KW-1185">Reference proteome</keyword>
<dbReference type="InterPro" id="IPR021333">
    <property type="entry name" value="DUF2946"/>
</dbReference>
<reference evidence="2 3" key="2">
    <citation type="submission" date="2017-05" db="EMBL/GenBank/DDBJ databases">
        <title>Complete and WGS of Bordetella genogroups.</title>
        <authorList>
            <person name="Spilker T."/>
            <person name="Lipuma J."/>
        </authorList>
    </citation>
    <scope>NUCLEOTIDE SEQUENCE [LARGE SCALE GENOMIC DNA]</scope>
    <source>
        <strain evidence="2 3">AU9795</strain>
    </source>
</reference>
<evidence type="ECO:0000313" key="4">
    <source>
        <dbReference type="Proteomes" id="UP000217005"/>
    </source>
</evidence>
<dbReference type="Proteomes" id="UP000216354">
    <property type="component" value="Unassembled WGS sequence"/>
</dbReference>
<dbReference type="RefSeq" id="WP_094824602.1">
    <property type="nucleotide sequence ID" value="NZ_NEVL01000001.1"/>
</dbReference>
<gene>
    <name evidence="2" type="ORF">CAL27_04215</name>
    <name evidence="1" type="ORF">CEG14_01575</name>
</gene>
<comment type="caution">
    <text evidence="1">The sequence shown here is derived from an EMBL/GenBank/DDBJ whole genome shotgun (WGS) entry which is preliminary data.</text>
</comment>
<evidence type="ECO:0000313" key="1">
    <source>
        <dbReference type="EMBL" id="OZI40484.1"/>
    </source>
</evidence>
<proteinExistence type="predicted"/>
<dbReference type="EMBL" id="NEVR01000001">
    <property type="protein sequence ID" value="OZI68677.1"/>
    <property type="molecule type" value="Genomic_DNA"/>
</dbReference>
<protein>
    <recommendedName>
        <fullName evidence="5">DUF2946 domain-containing protein</fullName>
    </recommendedName>
</protein>
<dbReference type="Proteomes" id="UP000217005">
    <property type="component" value="Unassembled WGS sequence"/>
</dbReference>
<reference evidence="1 4" key="1">
    <citation type="submission" date="2017-05" db="EMBL/GenBank/DDBJ databases">
        <title>Complete and WGS of Bordetella genogroups.</title>
        <authorList>
            <person name="Spilker T."/>
            <person name="LiPuma J."/>
        </authorList>
    </citation>
    <scope>NUCLEOTIDE SEQUENCE [LARGE SCALE GENOMIC DNA]</scope>
    <source>
        <strain evidence="1 4">AU17610</strain>
    </source>
</reference>
<accession>A0A261SSX3</accession>
<organism evidence="1 4">
    <name type="scientific">Bordetella genomosp. 1</name>
    <dbReference type="NCBI Taxonomy" id="1395607"/>
    <lineage>
        <taxon>Bacteria</taxon>
        <taxon>Pseudomonadati</taxon>
        <taxon>Pseudomonadota</taxon>
        <taxon>Betaproteobacteria</taxon>
        <taxon>Burkholderiales</taxon>
        <taxon>Alcaligenaceae</taxon>
        <taxon>Bordetella</taxon>
    </lineage>
</organism>
<evidence type="ECO:0008006" key="5">
    <source>
        <dbReference type="Google" id="ProtNLM"/>
    </source>
</evidence>